<name>J0WUY7_AURST</name>
<dbReference type="Gene3D" id="6.10.110.10">
    <property type="match status" value="1"/>
</dbReference>
<reference evidence="2" key="1">
    <citation type="journal article" date="2012" name="Science">
        <title>The Paleozoic origin of enzymatic lignin decomposition reconstructed from 31 fungal genomes.</title>
        <authorList>
            <person name="Floudas D."/>
            <person name="Binder M."/>
            <person name="Riley R."/>
            <person name="Barry K."/>
            <person name="Blanchette R.A."/>
            <person name="Henrissat B."/>
            <person name="Martinez A.T."/>
            <person name="Otillar R."/>
            <person name="Spatafora J.W."/>
            <person name="Yadav J.S."/>
            <person name="Aerts A."/>
            <person name="Benoit I."/>
            <person name="Boyd A."/>
            <person name="Carlson A."/>
            <person name="Copeland A."/>
            <person name="Coutinho P.M."/>
            <person name="de Vries R.P."/>
            <person name="Ferreira P."/>
            <person name="Findley K."/>
            <person name="Foster B."/>
            <person name="Gaskell J."/>
            <person name="Glotzer D."/>
            <person name="Gorecki P."/>
            <person name="Heitman J."/>
            <person name="Hesse C."/>
            <person name="Hori C."/>
            <person name="Igarashi K."/>
            <person name="Jurgens J.A."/>
            <person name="Kallen N."/>
            <person name="Kersten P."/>
            <person name="Kohler A."/>
            <person name="Kuees U."/>
            <person name="Kumar T.K.A."/>
            <person name="Kuo A."/>
            <person name="LaButti K."/>
            <person name="Larrondo L.F."/>
            <person name="Lindquist E."/>
            <person name="Ling A."/>
            <person name="Lombard V."/>
            <person name="Lucas S."/>
            <person name="Lundell T."/>
            <person name="Martin R."/>
            <person name="McLaughlin D.J."/>
            <person name="Morgenstern I."/>
            <person name="Morin E."/>
            <person name="Murat C."/>
            <person name="Nagy L.G."/>
            <person name="Nolan M."/>
            <person name="Ohm R.A."/>
            <person name="Patyshakuliyeva A."/>
            <person name="Rokas A."/>
            <person name="Ruiz-Duenas F.J."/>
            <person name="Sabat G."/>
            <person name="Salamov A."/>
            <person name="Samejima M."/>
            <person name="Schmutz J."/>
            <person name="Slot J.C."/>
            <person name="St John F."/>
            <person name="Stenlid J."/>
            <person name="Sun H."/>
            <person name="Sun S."/>
            <person name="Syed K."/>
            <person name="Tsang A."/>
            <person name="Wiebenga A."/>
            <person name="Young D."/>
            <person name="Pisabarro A."/>
            <person name="Eastwood D.C."/>
            <person name="Martin F."/>
            <person name="Cullen D."/>
            <person name="Grigoriev I.V."/>
            <person name="Hibbett D.S."/>
        </authorList>
    </citation>
    <scope>NUCLEOTIDE SEQUENCE [LARGE SCALE GENOMIC DNA]</scope>
    <source>
        <strain evidence="2">TFB10046</strain>
    </source>
</reference>
<accession>J0WUY7</accession>
<organism evidence="1 2">
    <name type="scientific">Auricularia subglabra (strain TFB-10046 / SS5)</name>
    <name type="common">White-rot fungus</name>
    <name type="synonym">Auricularia delicata (strain TFB10046)</name>
    <dbReference type="NCBI Taxonomy" id="717982"/>
    <lineage>
        <taxon>Eukaryota</taxon>
        <taxon>Fungi</taxon>
        <taxon>Dikarya</taxon>
        <taxon>Basidiomycota</taxon>
        <taxon>Agaricomycotina</taxon>
        <taxon>Agaricomycetes</taxon>
        <taxon>Auriculariales</taxon>
        <taxon>Auriculariaceae</taxon>
        <taxon>Auricularia</taxon>
    </lineage>
</organism>
<keyword evidence="2" id="KW-1185">Reference proteome</keyword>
<dbReference type="EMBL" id="JH687833">
    <property type="protein sequence ID" value="EJD37877.1"/>
    <property type="molecule type" value="Genomic_DNA"/>
</dbReference>
<dbReference type="InParanoid" id="J0WUY7"/>
<evidence type="ECO:0000313" key="2">
    <source>
        <dbReference type="Proteomes" id="UP000006514"/>
    </source>
</evidence>
<proteinExistence type="predicted"/>
<sequence>MGLASAAATAAMHYPVTAAVVGGTVAAPLVVPAALGALGFGSIAAGVQAGIGNVAAGSLFAAAQSAAAAGISWSTSAVVGVGAGTAVAAAKAAVGL</sequence>
<protein>
    <submittedName>
        <fullName evidence="1">Uncharacterized protein</fullName>
    </submittedName>
</protein>
<gene>
    <name evidence="1" type="ORF">AURDEDRAFT_173019</name>
</gene>
<dbReference type="AlphaFoldDB" id="J0WUY7"/>
<dbReference type="KEGG" id="adl:AURDEDRAFT_173019"/>
<evidence type="ECO:0000313" key="1">
    <source>
        <dbReference type="EMBL" id="EJD37877.1"/>
    </source>
</evidence>
<dbReference type="InterPro" id="IPR038213">
    <property type="entry name" value="IFI6/IFI27-like_sf"/>
</dbReference>
<dbReference type="Proteomes" id="UP000006514">
    <property type="component" value="Unassembled WGS sequence"/>
</dbReference>